<dbReference type="Proteomes" id="UP000623467">
    <property type="component" value="Unassembled WGS sequence"/>
</dbReference>
<dbReference type="EMBL" id="JACAZH010000020">
    <property type="protein sequence ID" value="KAF7345331.1"/>
    <property type="molecule type" value="Genomic_DNA"/>
</dbReference>
<keyword evidence="1" id="KW-1133">Transmembrane helix</keyword>
<feature type="transmembrane region" description="Helical" evidence="1">
    <location>
        <begin position="136"/>
        <end position="159"/>
    </location>
</feature>
<feature type="transmembrane region" description="Helical" evidence="1">
    <location>
        <begin position="217"/>
        <end position="239"/>
    </location>
</feature>
<proteinExistence type="predicted"/>
<feature type="transmembrane region" description="Helical" evidence="1">
    <location>
        <begin position="52"/>
        <end position="70"/>
    </location>
</feature>
<dbReference type="Pfam" id="PF20151">
    <property type="entry name" value="DUF6533"/>
    <property type="match status" value="1"/>
</dbReference>
<keyword evidence="1" id="KW-0472">Membrane</keyword>
<name>A0A8H6XRM7_9AGAR</name>
<evidence type="ECO:0000313" key="4">
    <source>
        <dbReference type="Proteomes" id="UP000623467"/>
    </source>
</evidence>
<feature type="transmembrane region" description="Helical" evidence="1">
    <location>
        <begin position="166"/>
        <end position="187"/>
    </location>
</feature>
<comment type="caution">
    <text evidence="3">The sequence shown here is derived from an EMBL/GenBank/DDBJ whole genome shotgun (WGS) entry which is preliminary data.</text>
</comment>
<evidence type="ECO:0000256" key="1">
    <source>
        <dbReference type="SAM" id="Phobius"/>
    </source>
</evidence>
<reference evidence="3" key="1">
    <citation type="submission" date="2020-05" db="EMBL/GenBank/DDBJ databases">
        <title>Mycena genomes resolve the evolution of fungal bioluminescence.</title>
        <authorList>
            <person name="Tsai I.J."/>
        </authorList>
    </citation>
    <scope>NUCLEOTIDE SEQUENCE</scope>
    <source>
        <strain evidence="3">160909Yilan</strain>
    </source>
</reference>
<dbReference type="AlphaFoldDB" id="A0A8H6XRM7"/>
<evidence type="ECO:0000259" key="2">
    <source>
        <dbReference type="Pfam" id="PF20151"/>
    </source>
</evidence>
<accession>A0A8H6XRM7</accession>
<keyword evidence="1" id="KW-0812">Transmembrane</keyword>
<feature type="transmembrane region" description="Helical" evidence="1">
    <location>
        <begin position="260"/>
        <end position="281"/>
    </location>
</feature>
<keyword evidence="4" id="KW-1185">Reference proteome</keyword>
<dbReference type="InterPro" id="IPR045340">
    <property type="entry name" value="DUF6533"/>
</dbReference>
<organism evidence="3 4">
    <name type="scientific">Mycena sanguinolenta</name>
    <dbReference type="NCBI Taxonomy" id="230812"/>
    <lineage>
        <taxon>Eukaryota</taxon>
        <taxon>Fungi</taxon>
        <taxon>Dikarya</taxon>
        <taxon>Basidiomycota</taxon>
        <taxon>Agaricomycotina</taxon>
        <taxon>Agaricomycetes</taxon>
        <taxon>Agaricomycetidae</taxon>
        <taxon>Agaricales</taxon>
        <taxon>Marasmiineae</taxon>
        <taxon>Mycenaceae</taxon>
        <taxon>Mycena</taxon>
    </lineage>
</organism>
<gene>
    <name evidence="3" type="ORF">MSAN_01910000</name>
</gene>
<sequence length="342" mass="38654">MKPHLPDVWALYMQHRRYDILNGLLFFMSDYPLRSLRDLMEPDYATLTYDSLIMRCFFLAGLSILTYDHLLTFGAEVKYIWSSKLRLGTCWFLAIRYLGLCTNITICAYYFIDWDHEVCRWIVAPPASSNCVGMQWAWMMFVVILELLVEVTLTVRVFAMYGLNKWILACLLCVNAGIAIVGLFAVIEYGKHPDLIIVSGISGCHLVYPRSAATPPAGAWEAILVCDILVFVLTARKALVHRKTIPLYAGSLIERMATDGTMYFGIIVLANLANVLTFYLADALLSGFLSYFSTNLSVTLISRLMLNLHETADARVNNLTLNTWNTETVRLPAVSMTVHEES</sequence>
<protein>
    <recommendedName>
        <fullName evidence="2">DUF6533 domain-containing protein</fullName>
    </recommendedName>
</protein>
<feature type="domain" description="DUF6533" evidence="2">
    <location>
        <begin position="56"/>
        <end position="101"/>
    </location>
</feature>
<evidence type="ECO:0000313" key="3">
    <source>
        <dbReference type="EMBL" id="KAF7345331.1"/>
    </source>
</evidence>
<dbReference type="OrthoDB" id="3242409at2759"/>
<feature type="transmembrane region" description="Helical" evidence="1">
    <location>
        <begin position="91"/>
        <end position="112"/>
    </location>
</feature>